<organism evidence="1 2">
    <name type="scientific">Nonomuraea endophytica</name>
    <dbReference type="NCBI Taxonomy" id="714136"/>
    <lineage>
        <taxon>Bacteria</taxon>
        <taxon>Bacillati</taxon>
        <taxon>Actinomycetota</taxon>
        <taxon>Actinomycetes</taxon>
        <taxon>Streptosporangiales</taxon>
        <taxon>Streptosporangiaceae</taxon>
        <taxon>Nonomuraea</taxon>
    </lineage>
</organism>
<protein>
    <submittedName>
        <fullName evidence="1">Uncharacterized protein</fullName>
    </submittedName>
</protein>
<reference evidence="1 2" key="1">
    <citation type="submission" date="2020-08" db="EMBL/GenBank/DDBJ databases">
        <title>Genomic Encyclopedia of Type Strains, Phase IV (KMG-IV): sequencing the most valuable type-strain genomes for metagenomic binning, comparative biology and taxonomic classification.</title>
        <authorList>
            <person name="Goeker M."/>
        </authorList>
    </citation>
    <scope>NUCLEOTIDE SEQUENCE [LARGE SCALE GENOMIC DNA]</scope>
    <source>
        <strain evidence="1 2">DSM 45385</strain>
    </source>
</reference>
<evidence type="ECO:0000313" key="2">
    <source>
        <dbReference type="Proteomes" id="UP000568380"/>
    </source>
</evidence>
<sequence length="264" mass="28213">MLESLFGDSLRIPADSGQVVTCSLSECVPAEYRADGAVLYGSDKDRLAVITEVQLACDPVKHETWLAYIANMRARYRCPACLIVICPTETTARWAGRAIHTGHPGLTLTPLVIGPGSTPVITDVATAVGNIGLAAISAITHGQDPEIPTILATLTTALNSIDPSEAARYAEYVTVALTGDAQKEMERLMATKSYLYQGEYAQSLIAKGEVSGEAMALVKVLKARGIPVTDEQQARIQACSDPETLDLWVERAVSVTSTDELFTS</sequence>
<keyword evidence="2" id="KW-1185">Reference proteome</keyword>
<gene>
    <name evidence="1" type="ORF">HNR40_005137</name>
</gene>
<dbReference type="PANTHER" id="PTHR34613:SF1">
    <property type="entry name" value="SLL6017 PROTEIN"/>
    <property type="match status" value="1"/>
</dbReference>
<dbReference type="Proteomes" id="UP000568380">
    <property type="component" value="Unassembled WGS sequence"/>
</dbReference>
<dbReference type="EMBL" id="JACHIN010000007">
    <property type="protein sequence ID" value="MBB5079651.1"/>
    <property type="molecule type" value="Genomic_DNA"/>
</dbReference>
<comment type="caution">
    <text evidence="1">The sequence shown here is derived from an EMBL/GenBank/DDBJ whole genome shotgun (WGS) entry which is preliminary data.</text>
</comment>
<accession>A0A7W8A4Y4</accession>
<evidence type="ECO:0000313" key="1">
    <source>
        <dbReference type="EMBL" id="MBB5079651.1"/>
    </source>
</evidence>
<dbReference type="RefSeq" id="WP_184965510.1">
    <property type="nucleotide sequence ID" value="NZ_JACHIN010000007.1"/>
</dbReference>
<dbReference type="AlphaFoldDB" id="A0A7W8A4Y4"/>
<name>A0A7W8A4Y4_9ACTN</name>
<proteinExistence type="predicted"/>
<dbReference type="PANTHER" id="PTHR34613">
    <property type="entry name" value="SLL0800 PROTEIN"/>
    <property type="match status" value="1"/>
</dbReference>